<keyword evidence="13" id="KW-1185">Reference proteome</keyword>
<comment type="function">
    <text evidence="9">May act as a GTPase-activating protein for Rab family protein(s). Involved in neuronal projections development, probably through a negative modulation of ARF6 function. Involved in the regulation of synaptic vesicle trafficking.</text>
</comment>
<feature type="region of interest" description="Disordered" evidence="10">
    <location>
        <begin position="300"/>
        <end position="332"/>
    </location>
</feature>
<comment type="subunit">
    <text evidence="3">Interacts with ARF6.</text>
</comment>
<protein>
    <recommendedName>
        <fullName evidence="4">TBC1 domain family member 24</fullName>
    </recommendedName>
</protein>
<feature type="compositionally biased region" description="Basic and acidic residues" evidence="10">
    <location>
        <begin position="321"/>
        <end position="331"/>
    </location>
</feature>
<dbReference type="SMART" id="SM00584">
    <property type="entry name" value="TLDc"/>
    <property type="match status" value="1"/>
</dbReference>
<name>A0A8C4TJ75_ERPCA</name>
<dbReference type="PANTHER" id="PTHR23354:SF124">
    <property type="entry name" value="TBC1 DOMAIN FAMILY MEMBER 24"/>
    <property type="match status" value="1"/>
</dbReference>
<feature type="compositionally biased region" description="Low complexity" evidence="10">
    <location>
        <begin position="213"/>
        <end position="231"/>
    </location>
</feature>
<feature type="compositionally biased region" description="Polar residues" evidence="10">
    <location>
        <begin position="252"/>
        <end position="268"/>
    </location>
</feature>
<dbReference type="InterPro" id="IPR000195">
    <property type="entry name" value="Rab-GAP-TBC_dom"/>
</dbReference>
<feature type="region of interest" description="Disordered" evidence="10">
    <location>
        <begin position="163"/>
        <end position="193"/>
    </location>
</feature>
<feature type="compositionally biased region" description="Polar residues" evidence="10">
    <location>
        <begin position="113"/>
        <end position="125"/>
    </location>
</feature>
<dbReference type="GO" id="GO:0045202">
    <property type="term" value="C:synapse"/>
    <property type="evidence" value="ECO:0007669"/>
    <property type="project" value="UniProtKB-SubCell"/>
</dbReference>
<feature type="region of interest" description="Disordered" evidence="10">
    <location>
        <begin position="1"/>
        <end position="42"/>
    </location>
</feature>
<feature type="compositionally biased region" description="Polar residues" evidence="10">
    <location>
        <begin position="307"/>
        <end position="318"/>
    </location>
</feature>
<evidence type="ECO:0000256" key="8">
    <source>
        <dbReference type="ARBA" id="ARBA00034103"/>
    </source>
</evidence>
<evidence type="ECO:0000313" key="12">
    <source>
        <dbReference type="Ensembl" id="ENSECRP00000031367.1"/>
    </source>
</evidence>
<evidence type="ECO:0000256" key="9">
    <source>
        <dbReference type="ARBA" id="ARBA00046245"/>
    </source>
</evidence>
<feature type="domain" description="TLDc" evidence="11">
    <location>
        <begin position="737"/>
        <end position="961"/>
    </location>
</feature>
<accession>A0A8C4TJ75</accession>
<sequence>MLRTPVTLPGSSVAHSATVTTRSTSGSWGSNSEDNSTMPLIPTDLLDTSTLQVPRQTSESLDPGTDGVIRSDETTTLLGSSTGLPAYCIPQITITESCSDADPRCSSEAPEETGTSPNIESNFSEGSPGIIAVTETPSPMRARSSSVSGWAKRLGERATSILHVQSDCTGTTSAHSSHNDSPGHMRPRSNSTTGWAKRIGEKAASILHPHSDNSGSSVSKTTNNNSSSVTDSRSHCESHGRDSDMTKHSEDLTTLNSPTKHRGSSTQYLEVEESPGPMRPRSHSASGWAKRLGERAASLLHHHSDPSGPSVQHSTATENIEPMRPRSHSERFGASAGWAKRMGERAASGSDGGLSTWSRSIFEGESAALCRSSECKQLDIIPSAQRHAINISIDTAWEISTSPSMENGLFVDWDKLETSSINSGDENLPLDPKLLKRMARSGAWSNNHGLRRKAYNHIIGRILCRTMTPDATVYHDIASKLFGEKSVSTHPFPEFVEGSLIPMYCLNQRGLNAVKKILLCIENQFPDITYCPVLPAIVALLLHYSESEEECFQNVCRLIACNDPKKRFIDQTFLAFASSCMTFGDLVNKYCQPVHKLIASTDHNRFTVYSEWMVWLFGGLPFEYAIRVCDVYLLEGYKVLYRVALALLKQYRVSVTFREAEITDIQQDIQIFMTKIGEYLTVEKLLEKAFSIRLLSRKDIKLLQEANRKALTDKGISVSQRRHSMYIAVDLQQFHSSIVTAQEMRMVWSWIPERFALFHPTVVFQTCEHGYSLQSFYLHCDGYEPTILLLKTVDGDVCGAFLSSDWAERHKTNAKGANFFGTGESFVFTLRPEMERYEWVSVQNPKVTEDVAPCPRRRAHSFSPGFSTSASSRQPPASGLSRDMNHLSFPTEKPADMPSKTNTFFMSGSKDGIIIGGGEGQALFIDQDLHHGHTERSDTFNNPPLCKENFQIQLLEVWSVDNTP</sequence>
<dbReference type="GeneTree" id="ENSGT00410000025739"/>
<reference evidence="12" key="3">
    <citation type="submission" date="2025-09" db="UniProtKB">
        <authorList>
            <consortium name="Ensembl"/>
        </authorList>
    </citation>
    <scope>IDENTIFICATION</scope>
</reference>
<dbReference type="Proteomes" id="UP000694620">
    <property type="component" value="Chromosome 14"/>
</dbReference>
<feature type="region of interest" description="Disordered" evidence="10">
    <location>
        <begin position="862"/>
        <end position="899"/>
    </location>
</feature>
<dbReference type="GO" id="GO:0012505">
    <property type="term" value="C:endomembrane system"/>
    <property type="evidence" value="ECO:0007669"/>
    <property type="project" value="UniProtKB-SubCell"/>
</dbReference>
<feature type="region of interest" description="Disordered" evidence="10">
    <location>
        <begin position="207"/>
        <end position="287"/>
    </location>
</feature>
<dbReference type="GO" id="GO:0030659">
    <property type="term" value="C:cytoplasmic vesicle membrane"/>
    <property type="evidence" value="ECO:0007669"/>
    <property type="project" value="UniProtKB-SubCell"/>
</dbReference>
<evidence type="ECO:0000256" key="5">
    <source>
        <dbReference type="ARBA" id="ARBA00023018"/>
    </source>
</evidence>
<proteinExistence type="predicted"/>
<evidence type="ECO:0000256" key="4">
    <source>
        <dbReference type="ARBA" id="ARBA00014206"/>
    </source>
</evidence>
<evidence type="ECO:0000313" key="13">
    <source>
        <dbReference type="Proteomes" id="UP000694620"/>
    </source>
</evidence>
<evidence type="ECO:0000256" key="1">
    <source>
        <dbReference type="ARBA" id="ARBA00004156"/>
    </source>
</evidence>
<dbReference type="InterPro" id="IPR006571">
    <property type="entry name" value="TLDc_dom"/>
</dbReference>
<evidence type="ECO:0000256" key="2">
    <source>
        <dbReference type="ARBA" id="ARBA00004184"/>
    </source>
</evidence>
<feature type="compositionally biased region" description="Basic and acidic residues" evidence="10">
    <location>
        <begin position="232"/>
        <end position="251"/>
    </location>
</feature>
<keyword evidence="6" id="KW-0472">Membrane</keyword>
<dbReference type="InterPro" id="IPR035969">
    <property type="entry name" value="Rab-GAP_TBC_sf"/>
</dbReference>
<dbReference type="Pfam" id="PF00566">
    <property type="entry name" value="RabGAP-TBC"/>
    <property type="match status" value="1"/>
</dbReference>
<feature type="region of interest" description="Disordered" evidence="10">
    <location>
        <begin position="100"/>
        <end position="127"/>
    </location>
</feature>
<keyword evidence="5" id="KW-0770">Synapse</keyword>
<evidence type="ECO:0000256" key="3">
    <source>
        <dbReference type="ARBA" id="ARBA00011546"/>
    </source>
</evidence>
<evidence type="ECO:0000256" key="10">
    <source>
        <dbReference type="SAM" id="MobiDB-lite"/>
    </source>
</evidence>
<gene>
    <name evidence="12" type="primary">LOC114664835</name>
</gene>
<keyword evidence="7" id="KW-0968">Cytoplasmic vesicle</keyword>
<evidence type="ECO:0000259" key="11">
    <source>
        <dbReference type="PROSITE" id="PS51886"/>
    </source>
</evidence>
<evidence type="ECO:0000256" key="7">
    <source>
        <dbReference type="ARBA" id="ARBA00023329"/>
    </source>
</evidence>
<dbReference type="Pfam" id="PF07534">
    <property type="entry name" value="TLD"/>
    <property type="match status" value="2"/>
</dbReference>
<evidence type="ECO:0000256" key="6">
    <source>
        <dbReference type="ARBA" id="ARBA00023136"/>
    </source>
</evidence>
<dbReference type="PROSITE" id="PS51886">
    <property type="entry name" value="TLDC"/>
    <property type="match status" value="1"/>
</dbReference>
<dbReference type="Gene3D" id="1.10.472.80">
    <property type="entry name" value="Ypt/Rab-GAP domain of gyp1p, domain 3"/>
    <property type="match status" value="1"/>
</dbReference>
<dbReference type="PANTHER" id="PTHR23354">
    <property type="entry name" value="NUCLEOLAR PROTEIN 7/ESTROGEN RECEPTOR COACTIVATOR-RELATED"/>
    <property type="match status" value="1"/>
</dbReference>
<comment type="subcellular location">
    <subcellularLocation>
        <location evidence="1">Cytoplasmic vesicle membrane</location>
    </subcellularLocation>
    <subcellularLocation>
        <location evidence="2">Endomembrane system</location>
        <topology evidence="2">Peripheral membrane protein</topology>
    </subcellularLocation>
    <subcellularLocation>
        <location evidence="8">Synapse</location>
    </subcellularLocation>
</comment>
<dbReference type="Ensembl" id="ENSECRT00000032034.1">
    <property type="protein sequence ID" value="ENSECRP00000031367.1"/>
    <property type="gene ID" value="ENSECRG00000021260.1"/>
</dbReference>
<reference evidence="12" key="1">
    <citation type="submission" date="2021-06" db="EMBL/GenBank/DDBJ databases">
        <authorList>
            <consortium name="Wellcome Sanger Institute Data Sharing"/>
        </authorList>
    </citation>
    <scope>NUCLEOTIDE SEQUENCE [LARGE SCALE GENOMIC DNA]</scope>
</reference>
<feature type="compositionally biased region" description="Low complexity" evidence="10">
    <location>
        <begin position="862"/>
        <end position="872"/>
    </location>
</feature>
<dbReference type="AlphaFoldDB" id="A0A8C4TJ75"/>
<dbReference type="SMART" id="SM00164">
    <property type="entry name" value="TBC"/>
    <property type="match status" value="1"/>
</dbReference>
<feature type="compositionally biased region" description="Polar residues" evidence="10">
    <location>
        <begin position="163"/>
        <end position="176"/>
    </location>
</feature>
<reference evidence="12" key="2">
    <citation type="submission" date="2025-08" db="UniProtKB">
        <authorList>
            <consortium name="Ensembl"/>
        </authorList>
    </citation>
    <scope>IDENTIFICATION</scope>
</reference>
<feature type="compositionally biased region" description="Polar residues" evidence="10">
    <location>
        <begin position="9"/>
        <end position="38"/>
    </location>
</feature>
<organism evidence="12 13">
    <name type="scientific">Erpetoichthys calabaricus</name>
    <name type="common">Rope fish</name>
    <name type="synonym">Calamoichthys calabaricus</name>
    <dbReference type="NCBI Taxonomy" id="27687"/>
    <lineage>
        <taxon>Eukaryota</taxon>
        <taxon>Metazoa</taxon>
        <taxon>Chordata</taxon>
        <taxon>Craniata</taxon>
        <taxon>Vertebrata</taxon>
        <taxon>Euteleostomi</taxon>
        <taxon>Actinopterygii</taxon>
        <taxon>Polypteriformes</taxon>
        <taxon>Polypteridae</taxon>
        <taxon>Erpetoichthys</taxon>
    </lineage>
</organism>
<dbReference type="SUPFAM" id="SSF47923">
    <property type="entry name" value="Ypt/Rab-GAP domain of gyp1p"/>
    <property type="match status" value="2"/>
</dbReference>